<evidence type="ECO:0000256" key="1">
    <source>
        <dbReference type="HAMAP-Rule" id="MF_00302"/>
    </source>
</evidence>
<feature type="domain" description="Adaptor protein ClpS core" evidence="2">
    <location>
        <begin position="36"/>
        <end position="115"/>
    </location>
</feature>
<dbReference type="Proteomes" id="UP001253595">
    <property type="component" value="Unassembled WGS sequence"/>
</dbReference>
<dbReference type="Pfam" id="PF02617">
    <property type="entry name" value="ClpS"/>
    <property type="match status" value="1"/>
</dbReference>
<sequence>MGNLQNLQLTLGKDDDNSADESDGGLAVLTSKPKLKRPPMYKVMLLNDDYTPMDFVVEILEVFFSMSREKATHVMLTVHVHGKAVCGIYTRDIAETKAAQVNQYARENQHPLLCEIEAVEDGE</sequence>
<accession>A0ABU1V038</accession>
<dbReference type="InterPro" id="IPR022935">
    <property type="entry name" value="ClpS"/>
</dbReference>
<dbReference type="NCBIfam" id="NF000669">
    <property type="entry name" value="PRK00033.1-2"/>
    <property type="match status" value="1"/>
</dbReference>
<evidence type="ECO:0000259" key="2">
    <source>
        <dbReference type="Pfam" id="PF02617"/>
    </source>
</evidence>
<comment type="caution">
    <text evidence="3">The sequence shown here is derived from an EMBL/GenBank/DDBJ whole genome shotgun (WGS) entry which is preliminary data.</text>
</comment>
<dbReference type="RefSeq" id="WP_310073450.1">
    <property type="nucleotide sequence ID" value="NZ_JAVDVX010000005.1"/>
</dbReference>
<organism evidence="3 4">
    <name type="scientific">Cellvibrio fibrivorans</name>
    <dbReference type="NCBI Taxonomy" id="126350"/>
    <lineage>
        <taxon>Bacteria</taxon>
        <taxon>Pseudomonadati</taxon>
        <taxon>Pseudomonadota</taxon>
        <taxon>Gammaproteobacteria</taxon>
        <taxon>Cellvibrionales</taxon>
        <taxon>Cellvibrionaceae</taxon>
        <taxon>Cellvibrio</taxon>
    </lineage>
</organism>
<dbReference type="PANTHER" id="PTHR33473:SF19">
    <property type="entry name" value="ATP-DEPENDENT CLP PROTEASE ADAPTER PROTEIN CLPS"/>
    <property type="match status" value="1"/>
</dbReference>
<proteinExistence type="inferred from homology"/>
<comment type="function">
    <text evidence="1">Involved in the modulation of the specificity of the ClpAP-mediated ATP-dependent protein degradation.</text>
</comment>
<dbReference type="SUPFAM" id="SSF54736">
    <property type="entry name" value="ClpS-like"/>
    <property type="match status" value="1"/>
</dbReference>
<name>A0ABU1V038_9GAMM</name>
<dbReference type="GO" id="GO:0008233">
    <property type="term" value="F:peptidase activity"/>
    <property type="evidence" value="ECO:0007669"/>
    <property type="project" value="UniProtKB-KW"/>
</dbReference>
<comment type="subunit">
    <text evidence="1">Binds to the N-terminal domain of the chaperone ClpA.</text>
</comment>
<dbReference type="NCBIfam" id="NF000672">
    <property type="entry name" value="PRK00033.1-5"/>
    <property type="match status" value="1"/>
</dbReference>
<dbReference type="GO" id="GO:0006508">
    <property type="term" value="P:proteolysis"/>
    <property type="evidence" value="ECO:0007669"/>
    <property type="project" value="UniProtKB-KW"/>
</dbReference>
<comment type="similarity">
    <text evidence="1">Belongs to the ClpS family.</text>
</comment>
<keyword evidence="4" id="KW-1185">Reference proteome</keyword>
<dbReference type="EMBL" id="JAVDVX010000005">
    <property type="protein sequence ID" value="MDR7090821.1"/>
    <property type="molecule type" value="Genomic_DNA"/>
</dbReference>
<dbReference type="PANTHER" id="PTHR33473">
    <property type="entry name" value="ATP-DEPENDENT CLP PROTEASE ADAPTER PROTEIN CLPS1, CHLOROPLASTIC"/>
    <property type="match status" value="1"/>
</dbReference>
<protein>
    <recommendedName>
        <fullName evidence="1">ATP-dependent Clp protease adapter protein ClpS</fullName>
    </recommendedName>
</protein>
<dbReference type="InterPro" id="IPR003769">
    <property type="entry name" value="ClpS_core"/>
</dbReference>
<keyword evidence="3" id="KW-0645">Protease</keyword>
<dbReference type="InterPro" id="IPR014719">
    <property type="entry name" value="Ribosomal_bL12_C/ClpS-like"/>
</dbReference>
<evidence type="ECO:0000313" key="4">
    <source>
        <dbReference type="Proteomes" id="UP001253595"/>
    </source>
</evidence>
<dbReference type="NCBIfam" id="NF000670">
    <property type="entry name" value="PRK00033.1-3"/>
    <property type="match status" value="1"/>
</dbReference>
<dbReference type="HAMAP" id="MF_00302">
    <property type="entry name" value="ClpS"/>
    <property type="match status" value="1"/>
</dbReference>
<evidence type="ECO:0000313" key="3">
    <source>
        <dbReference type="EMBL" id="MDR7090821.1"/>
    </source>
</evidence>
<reference evidence="3 4" key="1">
    <citation type="submission" date="2023-07" db="EMBL/GenBank/DDBJ databases">
        <title>Sorghum-associated microbial communities from plants grown in Nebraska, USA.</title>
        <authorList>
            <person name="Schachtman D."/>
        </authorList>
    </citation>
    <scope>NUCLEOTIDE SEQUENCE [LARGE SCALE GENOMIC DNA]</scope>
    <source>
        <strain evidence="3 4">BE190</strain>
    </source>
</reference>
<dbReference type="Gene3D" id="3.30.1390.10">
    <property type="match status" value="1"/>
</dbReference>
<keyword evidence="3" id="KW-0378">Hydrolase</keyword>
<gene>
    <name evidence="1" type="primary">clpS</name>
    <name evidence="3" type="ORF">J2X05_002847</name>
</gene>